<dbReference type="InterPro" id="IPR029787">
    <property type="entry name" value="Nucleotide_cyclase"/>
</dbReference>
<name>A0AAV5NXS7_9VIBR</name>
<dbReference type="SMART" id="SM00267">
    <property type="entry name" value="GGDEF"/>
    <property type="match status" value="1"/>
</dbReference>
<dbReference type="GO" id="GO:0052621">
    <property type="term" value="F:diguanylate cyclase activity"/>
    <property type="evidence" value="ECO:0007669"/>
    <property type="project" value="UniProtKB-EC"/>
</dbReference>
<dbReference type="EC" id="2.7.7.65" evidence="2"/>
<dbReference type="Pfam" id="PF00990">
    <property type="entry name" value="GGDEF"/>
    <property type="match status" value="1"/>
</dbReference>
<evidence type="ECO:0000256" key="3">
    <source>
        <dbReference type="ARBA" id="ARBA00034247"/>
    </source>
</evidence>
<dbReference type="Gene3D" id="3.30.70.270">
    <property type="match status" value="1"/>
</dbReference>
<dbReference type="GO" id="GO:0005886">
    <property type="term" value="C:plasma membrane"/>
    <property type="evidence" value="ECO:0007669"/>
    <property type="project" value="TreeGrafter"/>
</dbReference>
<evidence type="ECO:0000256" key="1">
    <source>
        <dbReference type="ARBA" id="ARBA00001946"/>
    </source>
</evidence>
<dbReference type="NCBIfam" id="TIGR00254">
    <property type="entry name" value="GGDEF"/>
    <property type="match status" value="1"/>
</dbReference>
<dbReference type="CDD" id="cd01949">
    <property type="entry name" value="GGDEF"/>
    <property type="match status" value="1"/>
</dbReference>
<dbReference type="FunFam" id="3.30.70.270:FF:000001">
    <property type="entry name" value="Diguanylate cyclase domain protein"/>
    <property type="match status" value="1"/>
</dbReference>
<evidence type="ECO:0000256" key="4">
    <source>
        <dbReference type="SAM" id="Phobius"/>
    </source>
</evidence>
<dbReference type="GO" id="GO:1902201">
    <property type="term" value="P:negative regulation of bacterial-type flagellum-dependent cell motility"/>
    <property type="evidence" value="ECO:0007669"/>
    <property type="project" value="TreeGrafter"/>
</dbReference>
<dbReference type="Proteomes" id="UP001156690">
    <property type="component" value="Unassembled WGS sequence"/>
</dbReference>
<dbReference type="InterPro" id="IPR008979">
    <property type="entry name" value="Galactose-bd-like_sf"/>
</dbReference>
<protein>
    <recommendedName>
        <fullName evidence="2">diguanylate cyclase</fullName>
        <ecNumber evidence="2">2.7.7.65</ecNumber>
    </recommendedName>
</protein>
<organism evidence="6 7">
    <name type="scientific">Vibrio penaeicida</name>
    <dbReference type="NCBI Taxonomy" id="104609"/>
    <lineage>
        <taxon>Bacteria</taxon>
        <taxon>Pseudomonadati</taxon>
        <taxon>Pseudomonadota</taxon>
        <taxon>Gammaproteobacteria</taxon>
        <taxon>Vibrionales</taxon>
        <taxon>Vibrionaceae</taxon>
        <taxon>Vibrio</taxon>
    </lineage>
</organism>
<comment type="caution">
    <text evidence="6">The sequence shown here is derived from an EMBL/GenBank/DDBJ whole genome shotgun (WGS) entry which is preliminary data.</text>
</comment>
<evidence type="ECO:0000313" key="7">
    <source>
        <dbReference type="Proteomes" id="UP001156690"/>
    </source>
</evidence>
<dbReference type="PANTHER" id="PTHR45138">
    <property type="entry name" value="REGULATORY COMPONENTS OF SENSORY TRANSDUCTION SYSTEM"/>
    <property type="match status" value="1"/>
</dbReference>
<dbReference type="PROSITE" id="PS50887">
    <property type="entry name" value="GGDEF"/>
    <property type="match status" value="1"/>
</dbReference>
<dbReference type="SUPFAM" id="SSF55073">
    <property type="entry name" value="Nucleotide cyclase"/>
    <property type="match status" value="1"/>
</dbReference>
<evidence type="ECO:0000256" key="2">
    <source>
        <dbReference type="ARBA" id="ARBA00012528"/>
    </source>
</evidence>
<dbReference type="GO" id="GO:0043709">
    <property type="term" value="P:cell adhesion involved in single-species biofilm formation"/>
    <property type="evidence" value="ECO:0007669"/>
    <property type="project" value="TreeGrafter"/>
</dbReference>
<keyword evidence="4" id="KW-0812">Transmembrane</keyword>
<evidence type="ECO:0000313" key="6">
    <source>
        <dbReference type="EMBL" id="GLQ75525.1"/>
    </source>
</evidence>
<feature type="transmembrane region" description="Helical" evidence="4">
    <location>
        <begin position="12"/>
        <end position="31"/>
    </location>
</feature>
<keyword evidence="4" id="KW-1133">Transmembrane helix</keyword>
<keyword evidence="4" id="KW-0472">Membrane</keyword>
<proteinExistence type="predicted"/>
<comment type="cofactor">
    <cofactor evidence="1">
        <name>Mg(2+)</name>
        <dbReference type="ChEBI" id="CHEBI:18420"/>
    </cofactor>
</comment>
<dbReference type="SUPFAM" id="SSF49785">
    <property type="entry name" value="Galactose-binding domain-like"/>
    <property type="match status" value="1"/>
</dbReference>
<evidence type="ECO:0000259" key="5">
    <source>
        <dbReference type="PROSITE" id="PS50887"/>
    </source>
</evidence>
<sequence length="447" mass="51287">MNGKHHLSFIHKVFLVLLFGTLSVITLYYQFGDTQRLVISPEHFTFLSTDDRQVGGSTESRLQMEGHQARLQCQLKRSEYAWPYCSVSIQLSNDITKGIDLSNYHTVRLNIDYHTNDPEARLRVYLRNYNSAYSTADNEYSVKYNGLEFAPGIDRGALVIPMENFQVMTWWLADFDTDIEHAAPEFSNVVLFEIATGSHTELGEHDIKINSIEFEGHFVDGEKLMLTLVLIWTVLGVALFWFDHSRNLTAISQANARHLHLKMVNDRLRQQNTRFAEMAQVDALTGARNRHSVRNWLDNAAKQTEAGLDKLSMIYLDIDHFKRINDTFGHQIGDDILKEFVLVVSAVIRPSDHLVRWGGEEFIVFCRDSGLEQAQEISERILSNVREHVWLHGEPLTCSAGVAEMENERMTETMARADEALYQAKHLGRDRVEVHFRRCEIASEQVG</sequence>
<dbReference type="InterPro" id="IPR043128">
    <property type="entry name" value="Rev_trsase/Diguanyl_cyclase"/>
</dbReference>
<keyword evidence="7" id="KW-1185">Reference proteome</keyword>
<dbReference type="AlphaFoldDB" id="A0AAV5NXS7"/>
<reference evidence="7" key="1">
    <citation type="journal article" date="2019" name="Int. J. Syst. Evol. Microbiol.">
        <title>The Global Catalogue of Microorganisms (GCM) 10K type strain sequencing project: providing services to taxonomists for standard genome sequencing and annotation.</title>
        <authorList>
            <consortium name="The Broad Institute Genomics Platform"/>
            <consortium name="The Broad Institute Genome Sequencing Center for Infectious Disease"/>
            <person name="Wu L."/>
            <person name="Ma J."/>
        </authorList>
    </citation>
    <scope>NUCLEOTIDE SEQUENCE [LARGE SCALE GENOMIC DNA]</scope>
    <source>
        <strain evidence="7">NBRC 15640</strain>
    </source>
</reference>
<dbReference type="EMBL" id="BSNX01000073">
    <property type="protein sequence ID" value="GLQ75525.1"/>
    <property type="molecule type" value="Genomic_DNA"/>
</dbReference>
<feature type="domain" description="GGDEF" evidence="5">
    <location>
        <begin position="309"/>
        <end position="437"/>
    </location>
</feature>
<gene>
    <name evidence="6" type="ORF">GCM10007932_48870</name>
</gene>
<dbReference type="InterPro" id="IPR000160">
    <property type="entry name" value="GGDEF_dom"/>
</dbReference>
<comment type="catalytic activity">
    <reaction evidence="3">
        <text>2 GTP = 3',3'-c-di-GMP + 2 diphosphate</text>
        <dbReference type="Rhea" id="RHEA:24898"/>
        <dbReference type="ChEBI" id="CHEBI:33019"/>
        <dbReference type="ChEBI" id="CHEBI:37565"/>
        <dbReference type="ChEBI" id="CHEBI:58805"/>
        <dbReference type="EC" id="2.7.7.65"/>
    </reaction>
</comment>
<accession>A0AAV5NXS7</accession>
<dbReference type="InterPro" id="IPR050469">
    <property type="entry name" value="Diguanylate_Cyclase"/>
</dbReference>
<dbReference type="PANTHER" id="PTHR45138:SF9">
    <property type="entry name" value="DIGUANYLATE CYCLASE DGCM-RELATED"/>
    <property type="match status" value="1"/>
</dbReference>